<evidence type="ECO:0000313" key="1">
    <source>
        <dbReference type="EMBL" id="VTN14243.1"/>
    </source>
</evidence>
<reference evidence="1 2" key="1">
    <citation type="submission" date="2019-04" db="EMBL/GenBank/DDBJ databases">
        <authorList>
            <consortium name="Pathogen Informatics"/>
        </authorList>
    </citation>
    <scope>NUCLEOTIDE SEQUENCE [LARGE SCALE GENOMIC DNA]</scope>
    <source>
        <strain evidence="1 2">NCTC9185</strain>
    </source>
</reference>
<protein>
    <submittedName>
        <fullName evidence="1">Na(+)-translocating NADH-quinone reductase subunit A</fullName>
        <ecNumber evidence="1">1.6.5.-</ecNumber>
    </submittedName>
</protein>
<organism evidence="1 2">
    <name type="scientific">Raoultella terrigena</name>
    <name type="common">Klebsiella terrigena</name>
    <dbReference type="NCBI Taxonomy" id="577"/>
    <lineage>
        <taxon>Bacteria</taxon>
        <taxon>Pseudomonadati</taxon>
        <taxon>Pseudomonadota</taxon>
        <taxon>Gammaproteobacteria</taxon>
        <taxon>Enterobacterales</taxon>
        <taxon>Enterobacteriaceae</taxon>
        <taxon>Klebsiella/Raoultella group</taxon>
        <taxon>Raoultella</taxon>
    </lineage>
</organism>
<dbReference type="GO" id="GO:0016491">
    <property type="term" value="F:oxidoreductase activity"/>
    <property type="evidence" value="ECO:0007669"/>
    <property type="project" value="UniProtKB-KW"/>
</dbReference>
<dbReference type="Proteomes" id="UP000339249">
    <property type="component" value="Unassembled WGS sequence"/>
</dbReference>
<proteinExistence type="predicted"/>
<keyword evidence="1" id="KW-0560">Oxidoreductase</keyword>
<dbReference type="EMBL" id="CABDVU010000001">
    <property type="protein sequence ID" value="VTN14243.1"/>
    <property type="molecule type" value="Genomic_DNA"/>
</dbReference>
<gene>
    <name evidence="1" type="primary">nqrA_2</name>
    <name evidence="1" type="ORF">NCTC9185_06304</name>
</gene>
<dbReference type="AlphaFoldDB" id="A0A4U9DDW7"/>
<name>A0A4U9DDW7_RAOTE</name>
<dbReference type="EC" id="1.6.5.-" evidence="1"/>
<accession>A0A4U9DDW7</accession>
<evidence type="ECO:0000313" key="2">
    <source>
        <dbReference type="Proteomes" id="UP000339249"/>
    </source>
</evidence>
<sequence length="64" mass="6964">MIDVEGSDAVQFPRYAPDELAGLSREVVQRQLLASGQWTALAHPAFQQNAGAGQRAGGDFRHRN</sequence>